<feature type="compositionally biased region" description="Low complexity" evidence="1">
    <location>
        <begin position="258"/>
        <end position="274"/>
    </location>
</feature>
<organism evidence="4 5">
    <name type="scientific">Hyaloscypha variabilis (strain UAMH 11265 / GT02V1 / F)</name>
    <name type="common">Meliniomyces variabilis</name>
    <dbReference type="NCBI Taxonomy" id="1149755"/>
    <lineage>
        <taxon>Eukaryota</taxon>
        <taxon>Fungi</taxon>
        <taxon>Dikarya</taxon>
        <taxon>Ascomycota</taxon>
        <taxon>Pezizomycotina</taxon>
        <taxon>Leotiomycetes</taxon>
        <taxon>Helotiales</taxon>
        <taxon>Hyaloscyphaceae</taxon>
        <taxon>Hyaloscypha</taxon>
        <taxon>Hyaloscypha variabilis</taxon>
    </lineage>
</organism>
<evidence type="ECO:0000256" key="1">
    <source>
        <dbReference type="SAM" id="MobiDB-lite"/>
    </source>
</evidence>
<name>A0A2J6RTN3_HYAVF</name>
<dbReference type="EMBL" id="KZ613944">
    <property type="protein sequence ID" value="PMD41878.1"/>
    <property type="molecule type" value="Genomic_DNA"/>
</dbReference>
<feature type="compositionally biased region" description="Low complexity" evidence="1">
    <location>
        <begin position="224"/>
        <end position="241"/>
    </location>
</feature>
<feature type="chain" id="PRO_5014339680" description="WSC domain-containing protein" evidence="2">
    <location>
        <begin position="20"/>
        <end position="338"/>
    </location>
</feature>
<feature type="domain" description="WSC" evidence="3">
    <location>
        <begin position="85"/>
        <end position="191"/>
    </location>
</feature>
<protein>
    <recommendedName>
        <fullName evidence="3">WSC domain-containing protein</fullName>
    </recommendedName>
</protein>
<gene>
    <name evidence="4" type="ORF">L207DRAFT_565631</name>
</gene>
<feature type="region of interest" description="Disordered" evidence="1">
    <location>
        <begin position="215"/>
        <end position="338"/>
    </location>
</feature>
<dbReference type="PROSITE" id="PS51212">
    <property type="entry name" value="WSC"/>
    <property type="match status" value="1"/>
</dbReference>
<evidence type="ECO:0000256" key="2">
    <source>
        <dbReference type="SAM" id="SignalP"/>
    </source>
</evidence>
<sequence>MRSHVQAFLLLTFICAAHIIPVPSLDARQPTVTVSITARSALPLPTSSKRSDSDLWRNGRRGLNYSPAAPTLFIRRPISLTQTRGWQSLGCYKDSASARILRTQKSAKTIGGVTIEHCQAGCLSASFKYAGVEYGEECWCDTNVPLDSRKEFPNGMITGPSGCEKPIALPCAANTSQVCGAGDRIYIYFFGLVPIPSNSQNISAASNITRSPFPPNFPNTEIPSSFSGASSVPSKTPTAPNNRPPPPEAAGSGTTNSDTPNPGTTGSDTTGSNTAESDTAGSDATGSNPNDTDDTDSGTDNDGNATPDPSGGLFSFLDPVWGQIGGEGRGEGFLRGAF</sequence>
<proteinExistence type="predicted"/>
<accession>A0A2J6RTN3</accession>
<feature type="compositionally biased region" description="Gly residues" evidence="1">
    <location>
        <begin position="323"/>
        <end position="338"/>
    </location>
</feature>
<feature type="signal peptide" evidence="2">
    <location>
        <begin position="1"/>
        <end position="19"/>
    </location>
</feature>
<keyword evidence="5" id="KW-1185">Reference proteome</keyword>
<evidence type="ECO:0000259" key="3">
    <source>
        <dbReference type="PROSITE" id="PS51212"/>
    </source>
</evidence>
<dbReference type="AlphaFoldDB" id="A0A2J6RTN3"/>
<evidence type="ECO:0000313" key="5">
    <source>
        <dbReference type="Proteomes" id="UP000235786"/>
    </source>
</evidence>
<dbReference type="SMART" id="SM00321">
    <property type="entry name" value="WSC"/>
    <property type="match status" value="1"/>
</dbReference>
<dbReference type="InterPro" id="IPR002889">
    <property type="entry name" value="WSC_carb-bd"/>
</dbReference>
<dbReference type="Proteomes" id="UP000235786">
    <property type="component" value="Unassembled WGS sequence"/>
</dbReference>
<dbReference type="OrthoDB" id="5985073at2759"/>
<dbReference type="Pfam" id="PF01822">
    <property type="entry name" value="WSC"/>
    <property type="match status" value="1"/>
</dbReference>
<dbReference type="STRING" id="1149755.A0A2J6RTN3"/>
<reference evidence="4 5" key="1">
    <citation type="submission" date="2016-04" db="EMBL/GenBank/DDBJ databases">
        <title>A degradative enzymes factory behind the ericoid mycorrhizal symbiosis.</title>
        <authorList>
            <consortium name="DOE Joint Genome Institute"/>
            <person name="Martino E."/>
            <person name="Morin E."/>
            <person name="Grelet G."/>
            <person name="Kuo A."/>
            <person name="Kohler A."/>
            <person name="Daghino S."/>
            <person name="Barry K."/>
            <person name="Choi C."/>
            <person name="Cichocki N."/>
            <person name="Clum A."/>
            <person name="Copeland A."/>
            <person name="Hainaut M."/>
            <person name="Haridas S."/>
            <person name="Labutti K."/>
            <person name="Lindquist E."/>
            <person name="Lipzen A."/>
            <person name="Khouja H.-R."/>
            <person name="Murat C."/>
            <person name="Ohm R."/>
            <person name="Olson A."/>
            <person name="Spatafora J."/>
            <person name="Veneault-Fourrey C."/>
            <person name="Henrissat B."/>
            <person name="Grigoriev I."/>
            <person name="Martin F."/>
            <person name="Perotto S."/>
        </authorList>
    </citation>
    <scope>NUCLEOTIDE SEQUENCE [LARGE SCALE GENOMIC DNA]</scope>
    <source>
        <strain evidence="4 5">F</strain>
    </source>
</reference>
<feature type="compositionally biased region" description="Polar residues" evidence="1">
    <location>
        <begin position="275"/>
        <end position="284"/>
    </location>
</feature>
<keyword evidence="2" id="KW-0732">Signal</keyword>
<evidence type="ECO:0000313" key="4">
    <source>
        <dbReference type="EMBL" id="PMD41878.1"/>
    </source>
</evidence>